<reference evidence="3" key="1">
    <citation type="journal article" date="2011" name="PLoS Genet.">
        <title>Genomic analysis of the necrotrophic fungal pathogens Sclerotinia sclerotiorum and Botrytis cinerea.</title>
        <authorList>
            <person name="Amselem J."/>
            <person name="Cuomo C.A."/>
            <person name="van Kan J.A."/>
            <person name="Viaud M."/>
            <person name="Benito E.P."/>
            <person name="Couloux A."/>
            <person name="Coutinho P.M."/>
            <person name="de Vries R.P."/>
            <person name="Dyer P.S."/>
            <person name="Fillinger S."/>
            <person name="Fournier E."/>
            <person name="Gout L."/>
            <person name="Hahn M."/>
            <person name="Kohn L."/>
            <person name="Lapalu N."/>
            <person name="Plummer K.M."/>
            <person name="Pradier J.M."/>
            <person name="Quevillon E."/>
            <person name="Sharon A."/>
            <person name="Simon A."/>
            <person name="ten Have A."/>
            <person name="Tudzynski B."/>
            <person name="Tudzynski P."/>
            <person name="Wincker P."/>
            <person name="Andrew M."/>
            <person name="Anthouard V."/>
            <person name="Beever R.E."/>
            <person name="Beffa R."/>
            <person name="Benoit I."/>
            <person name="Bouzid O."/>
            <person name="Brault B."/>
            <person name="Chen Z."/>
            <person name="Choquer M."/>
            <person name="Collemare J."/>
            <person name="Cotton P."/>
            <person name="Danchin E.G."/>
            <person name="Da Silva C."/>
            <person name="Gautier A."/>
            <person name="Giraud C."/>
            <person name="Giraud T."/>
            <person name="Gonzalez C."/>
            <person name="Grossetete S."/>
            <person name="Guldener U."/>
            <person name="Henrissat B."/>
            <person name="Howlett B.J."/>
            <person name="Kodira C."/>
            <person name="Kretschmer M."/>
            <person name="Lappartient A."/>
            <person name="Leroch M."/>
            <person name="Levis C."/>
            <person name="Mauceli E."/>
            <person name="Neuveglise C."/>
            <person name="Oeser B."/>
            <person name="Pearson M."/>
            <person name="Poulain J."/>
            <person name="Poussereau N."/>
            <person name="Quesneville H."/>
            <person name="Rascle C."/>
            <person name="Schumacher J."/>
            <person name="Segurens B."/>
            <person name="Sexton A."/>
            <person name="Silva E."/>
            <person name="Sirven C."/>
            <person name="Soanes D.M."/>
            <person name="Talbot N.J."/>
            <person name="Templeton M."/>
            <person name="Yandava C."/>
            <person name="Yarden O."/>
            <person name="Zeng Q."/>
            <person name="Rollins J.A."/>
            <person name="Lebrun M.H."/>
            <person name="Dickman M."/>
        </authorList>
    </citation>
    <scope>NUCLEOTIDE SEQUENCE [LARGE SCALE GENOMIC DNA]</scope>
    <source>
        <strain evidence="3">T4</strain>
    </source>
</reference>
<dbReference type="InParanoid" id="G2XQN0"/>
<organism evidence="2 3">
    <name type="scientific">Botryotinia fuckeliana (strain T4)</name>
    <name type="common">Noble rot fungus</name>
    <name type="synonym">Botrytis cinerea</name>
    <dbReference type="NCBI Taxonomy" id="999810"/>
    <lineage>
        <taxon>Eukaryota</taxon>
        <taxon>Fungi</taxon>
        <taxon>Dikarya</taxon>
        <taxon>Ascomycota</taxon>
        <taxon>Pezizomycotina</taxon>
        <taxon>Leotiomycetes</taxon>
        <taxon>Helotiales</taxon>
        <taxon>Sclerotiniaceae</taxon>
        <taxon>Botrytis</taxon>
    </lineage>
</organism>
<accession>G2XQN0</accession>
<dbReference type="EMBL" id="FQ790252">
    <property type="protein sequence ID" value="CCD43135.1"/>
    <property type="molecule type" value="Genomic_DNA"/>
</dbReference>
<dbReference type="OrthoDB" id="3547260at2759"/>
<gene>
    <name evidence="2" type="ORF">BofuT4_P069750.1</name>
</gene>
<evidence type="ECO:0000313" key="3">
    <source>
        <dbReference type="Proteomes" id="UP000008177"/>
    </source>
</evidence>
<dbReference type="Proteomes" id="UP000008177">
    <property type="component" value="Unplaced contigs"/>
</dbReference>
<evidence type="ECO:0000313" key="2">
    <source>
        <dbReference type="EMBL" id="CCD43135.1"/>
    </source>
</evidence>
<dbReference type="AlphaFoldDB" id="G2XQN0"/>
<protein>
    <recommendedName>
        <fullName evidence="4">YuzL family protein</fullName>
    </recommendedName>
</protein>
<feature type="region of interest" description="Disordered" evidence="1">
    <location>
        <begin position="1"/>
        <end position="36"/>
    </location>
</feature>
<evidence type="ECO:0008006" key="4">
    <source>
        <dbReference type="Google" id="ProtNLM"/>
    </source>
</evidence>
<evidence type="ECO:0000256" key="1">
    <source>
        <dbReference type="SAM" id="MobiDB-lite"/>
    </source>
</evidence>
<sequence length="36" mass="3912">MAYKRPSGGALGKATPDMHQKVETEPANTKKTPKDQ</sequence>
<name>G2XQN0_BOTF4</name>
<proteinExistence type="predicted"/>
<dbReference type="HOGENOM" id="CLU_3359537_0_0_1"/>